<protein>
    <recommendedName>
        <fullName evidence="5">Phosphatidylserine decarboxylase</fullName>
    </recommendedName>
</protein>
<evidence type="ECO:0000313" key="3">
    <source>
        <dbReference type="EMBL" id="RSH79371.1"/>
    </source>
</evidence>
<proteinExistence type="predicted"/>
<dbReference type="RefSeq" id="XP_028474518.1">
    <property type="nucleotide sequence ID" value="XM_028617211.1"/>
</dbReference>
<evidence type="ECO:0000313" key="4">
    <source>
        <dbReference type="Proteomes" id="UP000279236"/>
    </source>
</evidence>
<keyword evidence="2" id="KW-0456">Lyase</keyword>
<dbReference type="PANTHER" id="PTHR10067">
    <property type="entry name" value="PHOSPHATIDYLSERINE DECARBOXYLASE"/>
    <property type="match status" value="1"/>
</dbReference>
<comment type="caution">
    <text evidence="3">The sequence shown here is derived from an EMBL/GenBank/DDBJ whole genome shotgun (WGS) entry which is preliminary data.</text>
</comment>
<dbReference type="PANTHER" id="PTHR10067:SF17">
    <property type="entry name" value="PHOSPHATIDYLSERINE DECARBOXYLASE PROENZYME 2"/>
    <property type="match status" value="1"/>
</dbReference>
<reference evidence="3 4" key="1">
    <citation type="submission" date="2018-11" db="EMBL/GenBank/DDBJ databases">
        <title>Genome sequence of Apiotrichum porosum DSM 27194.</title>
        <authorList>
            <person name="Aliyu H."/>
            <person name="Gorte O."/>
            <person name="Ochsenreither K."/>
        </authorList>
    </citation>
    <scope>NUCLEOTIDE SEQUENCE [LARGE SCALE GENOMIC DNA]</scope>
    <source>
        <strain evidence="3 4">DSM 27194</strain>
    </source>
</reference>
<evidence type="ECO:0000256" key="1">
    <source>
        <dbReference type="ARBA" id="ARBA00022793"/>
    </source>
</evidence>
<dbReference type="InterPro" id="IPR003817">
    <property type="entry name" value="PS_Dcarbxylase"/>
</dbReference>
<keyword evidence="1" id="KW-0210">Decarboxylase</keyword>
<evidence type="ECO:0000256" key="2">
    <source>
        <dbReference type="ARBA" id="ARBA00023239"/>
    </source>
</evidence>
<dbReference type="Pfam" id="PF02666">
    <property type="entry name" value="PS_Dcarbxylase"/>
    <property type="match status" value="1"/>
</dbReference>
<dbReference type="OrthoDB" id="5973539at2759"/>
<name>A0A427XKG0_9TREE</name>
<evidence type="ECO:0008006" key="5">
    <source>
        <dbReference type="Google" id="ProtNLM"/>
    </source>
</evidence>
<dbReference type="EMBL" id="RSCE01000010">
    <property type="protein sequence ID" value="RSH79371.1"/>
    <property type="molecule type" value="Genomic_DNA"/>
</dbReference>
<dbReference type="GeneID" id="39585956"/>
<organism evidence="3 4">
    <name type="scientific">Apiotrichum porosum</name>
    <dbReference type="NCBI Taxonomy" id="105984"/>
    <lineage>
        <taxon>Eukaryota</taxon>
        <taxon>Fungi</taxon>
        <taxon>Dikarya</taxon>
        <taxon>Basidiomycota</taxon>
        <taxon>Agaricomycotina</taxon>
        <taxon>Tremellomycetes</taxon>
        <taxon>Trichosporonales</taxon>
        <taxon>Trichosporonaceae</taxon>
        <taxon>Apiotrichum</taxon>
    </lineage>
</organism>
<keyword evidence="4" id="KW-1185">Reference proteome</keyword>
<dbReference type="GO" id="GO:0004609">
    <property type="term" value="F:phosphatidylserine decarboxylase activity"/>
    <property type="evidence" value="ECO:0007669"/>
    <property type="project" value="InterPro"/>
</dbReference>
<gene>
    <name evidence="3" type="ORF">EHS24_001413</name>
</gene>
<dbReference type="STRING" id="105984.A0A427XKG0"/>
<dbReference type="Proteomes" id="UP000279236">
    <property type="component" value="Unassembled WGS sequence"/>
</dbReference>
<dbReference type="AlphaFoldDB" id="A0A427XKG0"/>
<accession>A0A427XKG0</accession>
<sequence length="418" mass="45535">MATPTVPATTRVNIADEDIPGLHESLKYIVENSTPHASDAKDQLAPSEVRADAVHSHGSAEAKTWVRHFFPSSATLDRLFAYEHMGNYVIDRTSGAKIFETMPIYVRVGMHLLFVSGNDFMGYKKVERLLEEQSIKQGAVYDQTGPGVLAHIQSFIKTYDLPLEELLVQDLTQYPVGTICFMAFSSDPPDLQLVLRPQTRRHCTPHHLSREVAVVTSPADCRLSVFPSVDAAKTLWIKGKEFTLPRLLLGDNAVEGNPKYDAILNEGEASIAVCRLAPQDYHRFHSPVSGTVVDITDIPGQLYTVNPQAVNEDLNVFTLNKRSVAVVNANFGPGKESIPVAFVAVGAMLVGSIGWSKKPGDTIAKGEELGWFHLTATLLATSEQQMETLVRVGMEIGRVGPSSPVVGNAAPLPTVPTV</sequence>
<dbReference type="GO" id="GO:0008654">
    <property type="term" value="P:phospholipid biosynthetic process"/>
    <property type="evidence" value="ECO:0007669"/>
    <property type="project" value="InterPro"/>
</dbReference>